<comment type="caution">
    <text evidence="4">The sequence shown here is derived from an EMBL/GenBank/DDBJ whole genome shotgun (WGS) entry which is preliminary data.</text>
</comment>
<evidence type="ECO:0000256" key="1">
    <source>
        <dbReference type="ARBA" id="ARBA00023002"/>
    </source>
</evidence>
<protein>
    <recommendedName>
        <fullName evidence="3">NAD-dependent epimerase/dehydratase domain-containing protein</fullName>
    </recommendedName>
</protein>
<dbReference type="Pfam" id="PF01370">
    <property type="entry name" value="Epimerase"/>
    <property type="match status" value="1"/>
</dbReference>
<dbReference type="Proteomes" id="UP000051672">
    <property type="component" value="Unassembled WGS sequence"/>
</dbReference>
<dbReference type="PATRIC" id="fig|1423727.3.peg.1490"/>
<dbReference type="Gene3D" id="3.40.50.720">
    <property type="entry name" value="NAD(P)-binding Rossmann-like Domain"/>
    <property type="match status" value="1"/>
</dbReference>
<comment type="similarity">
    <text evidence="2">Belongs to the NAD(P)-dependent epimerase/dehydratase family. Dihydroflavonol-4-reductase subfamily.</text>
</comment>
<name>A0A0R2AZ52_9LACO</name>
<evidence type="ECO:0000256" key="2">
    <source>
        <dbReference type="ARBA" id="ARBA00023445"/>
    </source>
</evidence>
<dbReference type="InterPro" id="IPR036291">
    <property type="entry name" value="NAD(P)-bd_dom_sf"/>
</dbReference>
<keyword evidence="5" id="KW-1185">Reference proteome</keyword>
<dbReference type="PANTHER" id="PTHR10366:SF564">
    <property type="entry name" value="STEROL-4-ALPHA-CARBOXYLATE 3-DEHYDROGENASE, DECARBOXYLATING"/>
    <property type="match status" value="1"/>
</dbReference>
<accession>A0A0R2AZ52</accession>
<keyword evidence="1" id="KW-0560">Oxidoreductase</keyword>
<dbReference type="InterPro" id="IPR050425">
    <property type="entry name" value="NAD(P)_dehydrat-like"/>
</dbReference>
<feature type="domain" description="NAD-dependent epimerase/dehydratase" evidence="3">
    <location>
        <begin position="5"/>
        <end position="242"/>
    </location>
</feature>
<dbReference type="GO" id="GO:0016616">
    <property type="term" value="F:oxidoreductase activity, acting on the CH-OH group of donors, NAD or NADP as acceptor"/>
    <property type="evidence" value="ECO:0007669"/>
    <property type="project" value="TreeGrafter"/>
</dbReference>
<evidence type="ECO:0000313" key="4">
    <source>
        <dbReference type="EMBL" id="KRM71810.1"/>
    </source>
</evidence>
<dbReference type="EMBL" id="AYZQ01000003">
    <property type="protein sequence ID" value="KRM71810.1"/>
    <property type="molecule type" value="Genomic_DNA"/>
</dbReference>
<dbReference type="OrthoDB" id="9778052at2"/>
<dbReference type="AlphaFoldDB" id="A0A0R2AZ52"/>
<proteinExistence type="inferred from homology"/>
<sequence>MSQKVLVTGGSGFVAMHLILQLLDQGFDVKATLRSLDKQQTVINTLKANGAHHLDQLSFAEADLSSDTNWQAVMADRDDVFSVASPVFFDQPKNEDDTIKPALEGVQRILTAAQAAGVKRVVMTSNFGAVGFSQKPGQPTTERDWTNPDEPGLSLYEKSKLLAEQAAWAFINRPETTLEFATVNPVAIFGPALSNHVSGSFDLLLNLLSGKMQRIPHLPLNVVDVRDVAALHILAMTTPAANGQRFIASAPGQISMRQIAALIKAKRPALAEKVSTKALPDWLVNLAAPFNAEAKGAKLMRGMNRDVSTAQAENLLGWHSQYDNEQIILNSVDSLAEHHII</sequence>
<evidence type="ECO:0000313" key="5">
    <source>
        <dbReference type="Proteomes" id="UP000051672"/>
    </source>
</evidence>
<dbReference type="PANTHER" id="PTHR10366">
    <property type="entry name" value="NAD DEPENDENT EPIMERASE/DEHYDRATASE"/>
    <property type="match status" value="1"/>
</dbReference>
<dbReference type="SUPFAM" id="SSF51735">
    <property type="entry name" value="NAD(P)-binding Rossmann-fold domains"/>
    <property type="match status" value="1"/>
</dbReference>
<dbReference type="InterPro" id="IPR001509">
    <property type="entry name" value="Epimerase_deHydtase"/>
</dbReference>
<gene>
    <name evidence="4" type="ORF">FC34_GL001471</name>
</gene>
<dbReference type="STRING" id="1423727.FC34_GL001471"/>
<evidence type="ECO:0000259" key="3">
    <source>
        <dbReference type="Pfam" id="PF01370"/>
    </source>
</evidence>
<dbReference type="RefSeq" id="WP_057894751.1">
    <property type="nucleotide sequence ID" value="NZ_AYZQ01000003.1"/>
</dbReference>
<organism evidence="4 5">
    <name type="scientific">Lacticaseibacillus brantae DSM 23927</name>
    <dbReference type="NCBI Taxonomy" id="1423727"/>
    <lineage>
        <taxon>Bacteria</taxon>
        <taxon>Bacillati</taxon>
        <taxon>Bacillota</taxon>
        <taxon>Bacilli</taxon>
        <taxon>Lactobacillales</taxon>
        <taxon>Lactobacillaceae</taxon>
        <taxon>Lacticaseibacillus</taxon>
    </lineage>
</organism>
<dbReference type="FunFam" id="3.40.50.720:FF:000336">
    <property type="entry name" value="Aldehyde reductase"/>
    <property type="match status" value="1"/>
</dbReference>
<reference evidence="4 5" key="1">
    <citation type="journal article" date="2015" name="Genome Announc.">
        <title>Expanding the biotechnology potential of lactobacilli through comparative genomics of 213 strains and associated genera.</title>
        <authorList>
            <person name="Sun Z."/>
            <person name="Harris H.M."/>
            <person name="McCann A."/>
            <person name="Guo C."/>
            <person name="Argimon S."/>
            <person name="Zhang W."/>
            <person name="Yang X."/>
            <person name="Jeffery I.B."/>
            <person name="Cooney J.C."/>
            <person name="Kagawa T.F."/>
            <person name="Liu W."/>
            <person name="Song Y."/>
            <person name="Salvetti E."/>
            <person name="Wrobel A."/>
            <person name="Rasinkangas P."/>
            <person name="Parkhill J."/>
            <person name="Rea M.C."/>
            <person name="O'Sullivan O."/>
            <person name="Ritari J."/>
            <person name="Douillard F.P."/>
            <person name="Paul Ross R."/>
            <person name="Yang R."/>
            <person name="Briner A.E."/>
            <person name="Felis G.E."/>
            <person name="de Vos W.M."/>
            <person name="Barrangou R."/>
            <person name="Klaenhammer T.R."/>
            <person name="Caufield P.W."/>
            <person name="Cui Y."/>
            <person name="Zhang H."/>
            <person name="O'Toole P.W."/>
        </authorList>
    </citation>
    <scope>NUCLEOTIDE SEQUENCE [LARGE SCALE GENOMIC DNA]</scope>
    <source>
        <strain evidence="4 5">DSM 23927</strain>
    </source>
</reference>